<accession>A0A1G2RY24</accession>
<comment type="subcellular location">
    <subcellularLocation>
        <location evidence="1">Endomembrane system</location>
        <topology evidence="1">Multi-pass membrane protein</topology>
    </subcellularLocation>
</comment>
<comment type="caution">
    <text evidence="6">The sequence shown here is derived from an EMBL/GenBank/DDBJ whole genome shotgun (WGS) entry which is preliminary data.</text>
</comment>
<evidence type="ECO:0000256" key="1">
    <source>
        <dbReference type="ARBA" id="ARBA00004127"/>
    </source>
</evidence>
<evidence type="ECO:0000256" key="3">
    <source>
        <dbReference type="ARBA" id="ARBA00022989"/>
    </source>
</evidence>
<evidence type="ECO:0000256" key="2">
    <source>
        <dbReference type="ARBA" id="ARBA00022692"/>
    </source>
</evidence>
<dbReference type="AlphaFoldDB" id="A0A1G2RY24"/>
<dbReference type="InterPro" id="IPR008217">
    <property type="entry name" value="Ccc1_fam"/>
</dbReference>
<sequence>MSHTHFFQRFKEGIYIGDFVYGANDGIVTTFAVVAGAIGAGLSPGVIIILGLANLMADGFSMGASSFLAIRSEKEVERKQKLQQGNVAPPNGLETPLQHGFVTFIAFFGAGFIPLIPYVAGFASDTQFLVSSIFAGVMFFLVGAGRTIITGGKWLVGGMEVLLVGGVASAVAFGIGWGIKEAFGIIV</sequence>
<reference evidence="6 7" key="1">
    <citation type="journal article" date="2016" name="Nat. Commun.">
        <title>Thousands of microbial genomes shed light on interconnected biogeochemical processes in an aquifer system.</title>
        <authorList>
            <person name="Anantharaman K."/>
            <person name="Brown C.T."/>
            <person name="Hug L.A."/>
            <person name="Sharon I."/>
            <person name="Castelle C.J."/>
            <person name="Probst A.J."/>
            <person name="Thomas B.C."/>
            <person name="Singh A."/>
            <person name="Wilkins M.J."/>
            <person name="Karaoz U."/>
            <person name="Brodie E.L."/>
            <person name="Williams K.H."/>
            <person name="Hubbard S.S."/>
            <person name="Banfield J.F."/>
        </authorList>
    </citation>
    <scope>NUCLEOTIDE SEQUENCE [LARGE SCALE GENOMIC DNA]</scope>
</reference>
<feature type="transmembrane region" description="Helical" evidence="5">
    <location>
        <begin position="161"/>
        <end position="179"/>
    </location>
</feature>
<dbReference type="GO" id="GO:0005384">
    <property type="term" value="F:manganese ion transmembrane transporter activity"/>
    <property type="evidence" value="ECO:0007669"/>
    <property type="project" value="InterPro"/>
</dbReference>
<evidence type="ECO:0000256" key="5">
    <source>
        <dbReference type="SAM" id="Phobius"/>
    </source>
</evidence>
<dbReference type="PANTHER" id="PTHR31851">
    <property type="entry name" value="FE(2+)/MN(2+) TRANSPORTER PCL1"/>
    <property type="match status" value="1"/>
</dbReference>
<proteinExistence type="predicted"/>
<keyword evidence="2 5" id="KW-0812">Transmembrane</keyword>
<keyword evidence="3 5" id="KW-1133">Transmembrane helix</keyword>
<name>A0A1G2RY24_9BACT</name>
<dbReference type="Pfam" id="PF01988">
    <property type="entry name" value="VIT1"/>
    <property type="match status" value="2"/>
</dbReference>
<feature type="transmembrane region" description="Helical" evidence="5">
    <location>
        <begin position="101"/>
        <end position="122"/>
    </location>
</feature>
<evidence type="ECO:0000313" key="6">
    <source>
        <dbReference type="EMBL" id="OHA77319.1"/>
    </source>
</evidence>
<dbReference type="GO" id="GO:0030026">
    <property type="term" value="P:intracellular manganese ion homeostasis"/>
    <property type="evidence" value="ECO:0007669"/>
    <property type="project" value="InterPro"/>
</dbReference>
<evidence type="ECO:0000313" key="7">
    <source>
        <dbReference type="Proteomes" id="UP000178222"/>
    </source>
</evidence>
<gene>
    <name evidence="6" type="ORF">A3J30_00275</name>
</gene>
<dbReference type="EMBL" id="MHUL01000009">
    <property type="protein sequence ID" value="OHA77319.1"/>
    <property type="molecule type" value="Genomic_DNA"/>
</dbReference>
<feature type="transmembrane region" description="Helical" evidence="5">
    <location>
        <begin position="128"/>
        <end position="149"/>
    </location>
</feature>
<evidence type="ECO:0008006" key="8">
    <source>
        <dbReference type="Google" id="ProtNLM"/>
    </source>
</evidence>
<dbReference type="GO" id="GO:0012505">
    <property type="term" value="C:endomembrane system"/>
    <property type="evidence" value="ECO:0007669"/>
    <property type="project" value="UniProtKB-SubCell"/>
</dbReference>
<organism evidence="6 7">
    <name type="scientific">Candidatus Wildermuthbacteria bacterium RIFCSPLOWO2_02_FULL_47_9c</name>
    <dbReference type="NCBI Taxonomy" id="1802466"/>
    <lineage>
        <taxon>Bacteria</taxon>
        <taxon>Candidatus Wildermuthiibacteriota</taxon>
    </lineage>
</organism>
<protein>
    <recommendedName>
        <fullName evidence="8">VIT family protein</fullName>
    </recommendedName>
</protein>
<keyword evidence="4 5" id="KW-0472">Membrane</keyword>
<dbReference type="Proteomes" id="UP000178222">
    <property type="component" value="Unassembled WGS sequence"/>
</dbReference>
<evidence type="ECO:0000256" key="4">
    <source>
        <dbReference type="ARBA" id="ARBA00023136"/>
    </source>
</evidence>